<dbReference type="SUPFAM" id="SSF81321">
    <property type="entry name" value="Family A G protein-coupled receptor-like"/>
    <property type="match status" value="1"/>
</dbReference>
<organism evidence="11 12">
    <name type="scientific">Gopherus agassizii</name>
    <name type="common">Agassiz's desert tortoise</name>
    <dbReference type="NCBI Taxonomy" id="38772"/>
    <lineage>
        <taxon>Eukaryota</taxon>
        <taxon>Metazoa</taxon>
        <taxon>Chordata</taxon>
        <taxon>Craniata</taxon>
        <taxon>Vertebrata</taxon>
        <taxon>Euteleostomi</taxon>
        <taxon>Archelosauria</taxon>
        <taxon>Testudinata</taxon>
        <taxon>Testudines</taxon>
        <taxon>Cryptodira</taxon>
        <taxon>Durocryptodira</taxon>
        <taxon>Testudinoidea</taxon>
        <taxon>Testudinidae</taxon>
        <taxon>Gopherus</taxon>
    </lineage>
</organism>
<evidence type="ECO:0000256" key="7">
    <source>
        <dbReference type="ARBA" id="ARBA00023170"/>
    </source>
</evidence>
<feature type="domain" description="G-protein coupled receptors family 1 profile" evidence="10">
    <location>
        <begin position="60"/>
        <end position="312"/>
    </location>
</feature>
<dbReference type="PRINTS" id="PR00245">
    <property type="entry name" value="OLFACTORYR"/>
</dbReference>
<evidence type="ECO:0000256" key="3">
    <source>
        <dbReference type="ARBA" id="ARBA00022692"/>
    </source>
</evidence>
<comment type="subcellular location">
    <subcellularLocation>
        <location evidence="2">Membrane</location>
        <topology evidence="2">Multi-pass membrane protein</topology>
    </subcellularLocation>
</comment>
<dbReference type="InterPro" id="IPR000276">
    <property type="entry name" value="GPCR_Rhodpsn"/>
</dbReference>
<feature type="transmembrane region" description="Helical" evidence="9">
    <location>
        <begin position="159"/>
        <end position="177"/>
    </location>
</feature>
<dbReference type="Gene3D" id="1.20.1070.10">
    <property type="entry name" value="Rhodopsin 7-helix transmembrane proteins"/>
    <property type="match status" value="1"/>
</dbReference>
<proteinExistence type="predicted"/>
<protein>
    <recommendedName>
        <fullName evidence="10">G-protein coupled receptors family 1 profile domain-containing protein</fullName>
    </recommendedName>
</protein>
<accession>A0A452I0Y2</accession>
<evidence type="ECO:0000256" key="8">
    <source>
        <dbReference type="ARBA" id="ARBA00023224"/>
    </source>
</evidence>
<keyword evidence="3 9" id="KW-0812">Transmembrane</keyword>
<keyword evidence="7" id="KW-0675">Receptor</keyword>
<evidence type="ECO:0000256" key="9">
    <source>
        <dbReference type="SAM" id="Phobius"/>
    </source>
</evidence>
<evidence type="ECO:0000256" key="1">
    <source>
        <dbReference type="ARBA" id="ARBA00002936"/>
    </source>
</evidence>
<comment type="function">
    <text evidence="1">Odorant receptor.</text>
</comment>
<evidence type="ECO:0000259" key="10">
    <source>
        <dbReference type="PROSITE" id="PS50262"/>
    </source>
</evidence>
<keyword evidence="12" id="KW-1185">Reference proteome</keyword>
<keyword evidence="8" id="KW-0807">Transducer</keyword>
<feature type="transmembrane region" description="Helical" evidence="9">
    <location>
        <begin position="79"/>
        <end position="97"/>
    </location>
</feature>
<dbReference type="FunFam" id="1.20.1070.10:FF:000003">
    <property type="entry name" value="Olfactory receptor"/>
    <property type="match status" value="1"/>
</dbReference>
<dbReference type="STRING" id="38772.ENSGAGP00000021105"/>
<feature type="transmembrane region" description="Helical" evidence="9">
    <location>
        <begin position="219"/>
        <end position="242"/>
    </location>
</feature>
<dbReference type="Pfam" id="PF13853">
    <property type="entry name" value="7tm_4"/>
    <property type="match status" value="1"/>
</dbReference>
<dbReference type="PANTHER" id="PTHR48018">
    <property type="entry name" value="OLFACTORY RECEPTOR"/>
    <property type="match status" value="1"/>
</dbReference>
<dbReference type="GO" id="GO:0016020">
    <property type="term" value="C:membrane"/>
    <property type="evidence" value="ECO:0007669"/>
    <property type="project" value="UniProtKB-SubCell"/>
</dbReference>
<sequence length="327" mass="36951">FAGDQERVHLCLDVASTGLMALGNYTTVTGFILQGITENPKLQIILFMVFSLIYFCTLVENLGMIMLIHADPRLHTSMYFFLSSLSFLDIGYSSVVAPKTLVIFSTETKDISFAGYVVQFFFLSLCANTELCLLAVMVYDRFVAICKPLLYHVVMSRRVCIQLVLGFYLYAFANAIAHTSSLFCLSFCHSHVLDHFFSDIPPLQKISCSNTRVDELEHFTFAAIATIVIILVSYTYIIFAILRIRSTEGKRKAFNTCASHLMVVAVLYGTLFFMYLRPISNDSADQDKVVALFYTLVIPIPLIYSQRNRDVKCAVRKLLSRKVIVTE</sequence>
<keyword evidence="5" id="KW-0297">G-protein coupled receptor</keyword>
<evidence type="ECO:0000256" key="4">
    <source>
        <dbReference type="ARBA" id="ARBA00022989"/>
    </source>
</evidence>
<evidence type="ECO:0000313" key="12">
    <source>
        <dbReference type="Proteomes" id="UP000291020"/>
    </source>
</evidence>
<dbReference type="Ensembl" id="ENSGAGT00000024041.1">
    <property type="protein sequence ID" value="ENSGAGP00000021105.1"/>
    <property type="gene ID" value="ENSGAGG00000015495.1"/>
</dbReference>
<evidence type="ECO:0000256" key="2">
    <source>
        <dbReference type="ARBA" id="ARBA00004141"/>
    </source>
</evidence>
<dbReference type="GO" id="GO:0004984">
    <property type="term" value="F:olfactory receptor activity"/>
    <property type="evidence" value="ECO:0007669"/>
    <property type="project" value="InterPro"/>
</dbReference>
<dbReference type="InterPro" id="IPR017452">
    <property type="entry name" value="GPCR_Rhodpsn_7TM"/>
</dbReference>
<dbReference type="InterPro" id="IPR000725">
    <property type="entry name" value="Olfact_rcpt"/>
</dbReference>
<dbReference type="AlphaFoldDB" id="A0A452I0Y2"/>
<keyword evidence="4 9" id="KW-1133">Transmembrane helix</keyword>
<feature type="transmembrane region" description="Helical" evidence="9">
    <location>
        <begin position="288"/>
        <end position="304"/>
    </location>
</feature>
<dbReference type="Proteomes" id="UP000291020">
    <property type="component" value="Unassembled WGS sequence"/>
</dbReference>
<feature type="transmembrane region" description="Helical" evidence="9">
    <location>
        <begin position="44"/>
        <end position="67"/>
    </location>
</feature>
<feature type="transmembrane region" description="Helical" evidence="9">
    <location>
        <begin position="117"/>
        <end position="139"/>
    </location>
</feature>
<keyword evidence="6 9" id="KW-0472">Membrane</keyword>
<reference evidence="11" key="2">
    <citation type="submission" date="2025-08" db="UniProtKB">
        <authorList>
            <consortium name="Ensembl"/>
        </authorList>
    </citation>
    <scope>IDENTIFICATION</scope>
</reference>
<reference evidence="11" key="3">
    <citation type="submission" date="2025-09" db="UniProtKB">
        <authorList>
            <consortium name="Ensembl"/>
        </authorList>
    </citation>
    <scope>IDENTIFICATION</scope>
</reference>
<reference evidence="12" key="1">
    <citation type="journal article" date="2017" name="PLoS ONE">
        <title>The Agassiz's desert tortoise genome provides a resource for the conservation of a threatened species.</title>
        <authorList>
            <person name="Tollis M."/>
            <person name="DeNardo D.F."/>
            <person name="Cornelius J.A."/>
            <person name="Dolby G.A."/>
            <person name="Edwards T."/>
            <person name="Henen B.T."/>
            <person name="Karl A.E."/>
            <person name="Murphy R.W."/>
            <person name="Kusumi K."/>
        </authorList>
    </citation>
    <scope>NUCLEOTIDE SEQUENCE [LARGE SCALE GENOMIC DNA]</scope>
</reference>
<feature type="transmembrane region" description="Helical" evidence="9">
    <location>
        <begin position="254"/>
        <end position="276"/>
    </location>
</feature>
<dbReference type="PRINTS" id="PR00237">
    <property type="entry name" value="GPCRRHODOPSN"/>
</dbReference>
<evidence type="ECO:0000256" key="6">
    <source>
        <dbReference type="ARBA" id="ARBA00023136"/>
    </source>
</evidence>
<dbReference type="CDD" id="cd15230">
    <property type="entry name" value="7tmA_OR5-like"/>
    <property type="match status" value="1"/>
</dbReference>
<dbReference type="GO" id="GO:0004930">
    <property type="term" value="F:G protein-coupled receptor activity"/>
    <property type="evidence" value="ECO:0007669"/>
    <property type="project" value="UniProtKB-KW"/>
</dbReference>
<evidence type="ECO:0000313" key="11">
    <source>
        <dbReference type="Ensembl" id="ENSGAGP00000021105.1"/>
    </source>
</evidence>
<evidence type="ECO:0000256" key="5">
    <source>
        <dbReference type="ARBA" id="ARBA00023040"/>
    </source>
</evidence>
<dbReference type="PROSITE" id="PS50262">
    <property type="entry name" value="G_PROTEIN_RECEP_F1_2"/>
    <property type="match status" value="1"/>
</dbReference>
<name>A0A452I0Y2_9SAUR</name>